<dbReference type="InterPro" id="IPR027491">
    <property type="entry name" value="Ribosomal_bL31_A"/>
</dbReference>
<dbReference type="NCBIfam" id="NF001809">
    <property type="entry name" value="PRK00528.1"/>
    <property type="match status" value="1"/>
</dbReference>
<dbReference type="GO" id="GO:1990904">
    <property type="term" value="C:ribonucleoprotein complex"/>
    <property type="evidence" value="ECO:0007669"/>
    <property type="project" value="UniProtKB-KW"/>
</dbReference>
<evidence type="ECO:0000256" key="6">
    <source>
        <dbReference type="ARBA" id="ARBA00023274"/>
    </source>
</evidence>
<evidence type="ECO:0000256" key="7">
    <source>
        <dbReference type="ARBA" id="ARBA00035687"/>
    </source>
</evidence>
<organism evidence="9 10">
    <name type="scientific">Buchnera aphidicola</name>
    <name type="common">Nipponaphis monzeni</name>
    <dbReference type="NCBI Taxonomy" id="2495405"/>
    <lineage>
        <taxon>Bacteria</taxon>
        <taxon>Pseudomonadati</taxon>
        <taxon>Pseudomonadota</taxon>
        <taxon>Gammaproteobacteria</taxon>
        <taxon>Enterobacterales</taxon>
        <taxon>Erwiniaceae</taxon>
        <taxon>Buchnera</taxon>
    </lineage>
</organism>
<keyword evidence="4 8" id="KW-0694">RNA-binding</keyword>
<dbReference type="OrthoDB" id="9803251at2"/>
<feature type="binding site" evidence="8">
    <location>
        <position position="40"/>
    </location>
    <ligand>
        <name>Zn(2+)</name>
        <dbReference type="ChEBI" id="CHEBI:29105"/>
    </ligand>
</feature>
<dbReference type="InterPro" id="IPR034704">
    <property type="entry name" value="Ribosomal_bL28/bL31-like_sf"/>
</dbReference>
<evidence type="ECO:0000256" key="5">
    <source>
        <dbReference type="ARBA" id="ARBA00022980"/>
    </source>
</evidence>
<accession>A0A455TAT3</accession>
<comment type="cofactor">
    <cofactor evidence="8">
        <name>Zn(2+)</name>
        <dbReference type="ChEBI" id="CHEBI:29105"/>
    </cofactor>
    <text evidence="8">Binds 1 zinc ion per subunit.</text>
</comment>
<sequence length="69" mass="7964">MKKNIHPKYSKISVNCSCSNVIEIFSTLTQNLTLDVCSKCHPFYTGKQRIVDTSGRVEKFHKRFTSLVR</sequence>
<dbReference type="GO" id="GO:0005840">
    <property type="term" value="C:ribosome"/>
    <property type="evidence" value="ECO:0007669"/>
    <property type="project" value="UniProtKB-KW"/>
</dbReference>
<dbReference type="NCBIfam" id="TIGR00105">
    <property type="entry name" value="L31"/>
    <property type="match status" value="1"/>
</dbReference>
<keyword evidence="3 8" id="KW-0699">rRNA-binding</keyword>
<proteinExistence type="inferred from homology"/>
<keyword evidence="6 8" id="KW-0687">Ribonucleoprotein</keyword>
<keyword evidence="5 8" id="KW-0689">Ribosomal protein</keyword>
<feature type="binding site" evidence="8">
    <location>
        <position position="18"/>
    </location>
    <ligand>
        <name>Zn(2+)</name>
        <dbReference type="ChEBI" id="CHEBI:29105"/>
    </ligand>
</feature>
<feature type="binding site" evidence="8">
    <location>
        <position position="16"/>
    </location>
    <ligand>
        <name>Zn(2+)</name>
        <dbReference type="ChEBI" id="CHEBI:29105"/>
    </ligand>
</feature>
<dbReference type="AlphaFoldDB" id="A0A455TAT3"/>
<evidence type="ECO:0000256" key="8">
    <source>
        <dbReference type="HAMAP-Rule" id="MF_00501"/>
    </source>
</evidence>
<dbReference type="PROSITE" id="PS01143">
    <property type="entry name" value="RIBOSOMAL_L31"/>
    <property type="match status" value="1"/>
</dbReference>
<keyword evidence="8" id="KW-0862">Zinc</keyword>
<dbReference type="PANTHER" id="PTHR33280:SF6">
    <property type="entry name" value="LARGE RIBOSOMAL SUBUNIT PROTEIN BL31A"/>
    <property type="match status" value="1"/>
</dbReference>
<dbReference type="Pfam" id="PF01197">
    <property type="entry name" value="Ribosomal_L31"/>
    <property type="match status" value="1"/>
</dbReference>
<keyword evidence="8" id="KW-0479">Metal-binding</keyword>
<reference evidence="9 10" key="1">
    <citation type="journal article" date="2019" name="Proc. Natl. Acad. Sci. U.S.A.">
        <title>Exaggeration and cooption of innate immunity for social defense.</title>
        <authorList>
            <person name="Kutsukake M."/>
            <person name="Moriyama M."/>
            <person name="Shigenobu S."/>
            <person name="Meng X.-Y."/>
            <person name="Nikoh N."/>
            <person name="Noda C."/>
            <person name="Kobayashi S."/>
            <person name="Fukatsu T."/>
        </authorList>
    </citation>
    <scope>NUCLEOTIDE SEQUENCE [LARGE SCALE GENOMIC DNA]</scope>
    <source>
        <strain evidence="9 10">Nmo</strain>
    </source>
</reference>
<dbReference type="InterPro" id="IPR042105">
    <property type="entry name" value="Ribosomal_bL31_sf"/>
</dbReference>
<dbReference type="NCBIfam" id="NF000612">
    <property type="entry name" value="PRK00019.1"/>
    <property type="match status" value="1"/>
</dbReference>
<dbReference type="InterPro" id="IPR002150">
    <property type="entry name" value="Ribosomal_bL31"/>
</dbReference>
<evidence type="ECO:0000313" key="10">
    <source>
        <dbReference type="Proteomes" id="UP000317544"/>
    </source>
</evidence>
<dbReference type="HAMAP" id="MF_00501">
    <property type="entry name" value="Ribosomal_bL31_1"/>
    <property type="match status" value="1"/>
</dbReference>
<feature type="binding site" evidence="8">
    <location>
        <position position="37"/>
    </location>
    <ligand>
        <name>Zn(2+)</name>
        <dbReference type="ChEBI" id="CHEBI:29105"/>
    </ligand>
</feature>
<gene>
    <name evidence="8 9" type="primary">rpmE</name>
    <name evidence="9" type="ORF">BUCNMO_433</name>
</gene>
<protein>
    <recommendedName>
        <fullName evidence="7 8">Large ribosomal subunit protein bL31</fullName>
    </recommendedName>
</protein>
<evidence type="ECO:0000256" key="4">
    <source>
        <dbReference type="ARBA" id="ARBA00022884"/>
    </source>
</evidence>
<dbReference type="SUPFAM" id="SSF143800">
    <property type="entry name" value="L28p-like"/>
    <property type="match status" value="1"/>
</dbReference>
<evidence type="ECO:0000313" key="9">
    <source>
        <dbReference type="EMBL" id="BBI01435.1"/>
    </source>
</evidence>
<dbReference type="EMBL" id="AP019379">
    <property type="protein sequence ID" value="BBI01435.1"/>
    <property type="molecule type" value="Genomic_DNA"/>
</dbReference>
<keyword evidence="10" id="KW-1185">Reference proteome</keyword>
<evidence type="ECO:0000256" key="2">
    <source>
        <dbReference type="ARBA" id="ARBA00011838"/>
    </source>
</evidence>
<dbReference type="GO" id="GO:0019843">
    <property type="term" value="F:rRNA binding"/>
    <property type="evidence" value="ECO:0007669"/>
    <property type="project" value="UniProtKB-KW"/>
</dbReference>
<dbReference type="GO" id="GO:0006412">
    <property type="term" value="P:translation"/>
    <property type="evidence" value="ECO:0007669"/>
    <property type="project" value="UniProtKB-UniRule"/>
</dbReference>
<dbReference type="Proteomes" id="UP000317544">
    <property type="component" value="Chromosome"/>
</dbReference>
<evidence type="ECO:0000256" key="3">
    <source>
        <dbReference type="ARBA" id="ARBA00022730"/>
    </source>
</evidence>
<dbReference type="GO" id="GO:0003735">
    <property type="term" value="F:structural constituent of ribosome"/>
    <property type="evidence" value="ECO:0007669"/>
    <property type="project" value="InterPro"/>
</dbReference>
<dbReference type="PANTHER" id="PTHR33280">
    <property type="entry name" value="50S RIBOSOMAL PROTEIN L31, CHLOROPLASTIC"/>
    <property type="match status" value="1"/>
</dbReference>
<dbReference type="Gene3D" id="4.10.830.30">
    <property type="entry name" value="Ribosomal protein L31"/>
    <property type="match status" value="1"/>
</dbReference>
<comment type="subunit">
    <text evidence="2 8">Part of the 50S ribosomal subunit.</text>
</comment>
<dbReference type="PRINTS" id="PR01249">
    <property type="entry name" value="RIBOSOMALL31"/>
</dbReference>
<evidence type="ECO:0000256" key="1">
    <source>
        <dbReference type="ARBA" id="ARBA00009296"/>
    </source>
</evidence>
<dbReference type="RefSeq" id="WP_158345233.1">
    <property type="nucleotide sequence ID" value="NZ_AP019379.1"/>
</dbReference>
<comment type="function">
    <text evidence="8">Binds the 23S rRNA.</text>
</comment>
<dbReference type="GO" id="GO:0046872">
    <property type="term" value="F:metal ion binding"/>
    <property type="evidence" value="ECO:0007669"/>
    <property type="project" value="UniProtKB-KW"/>
</dbReference>
<comment type="similarity">
    <text evidence="1 8">Belongs to the bacterial ribosomal protein bL31 family. Type A subfamily.</text>
</comment>
<name>A0A455TAT3_9GAMM</name>